<name>A0ABT2M0U1_9FIRM</name>
<sequence length="316" mass="36944">MGINRKYKDRIFCMLFGYTKYKKNLLELFNALNGTNYEDENELEINTIEDTIYMGMKNDVSCIIQSNMAMYEQQSTWNPNMPLRGILYSARLFSKYIKANKLNIYSEKLIKIPTPQYYVLYNGKRKIKDKVILRLSDAFSALQNEGQFEWTATVLNINKGHNEELLSKCQILKEYVILIDRINENQKKYDSVEEAVENAVSYCIKNNILQDFLTEHKAEVIMSLLTEYDEEETMGYVRRDAYRDGEKAGIEQGLKQGEMLMLISMVNKKMQKGKSIEEIAEDLEEDRETIEKIVKIIEENGHDINAEKVYEMIKGK</sequence>
<protein>
    <recommendedName>
        <fullName evidence="3">Transposase (putative) YhgA-like domain-containing protein</fullName>
    </recommendedName>
</protein>
<comment type="caution">
    <text evidence="1">The sequence shown here is derived from an EMBL/GenBank/DDBJ whole genome shotgun (WGS) entry which is preliminary data.</text>
</comment>
<dbReference type="RefSeq" id="WP_260978435.1">
    <property type="nucleotide sequence ID" value="NZ_JAODBU010000003.1"/>
</dbReference>
<reference evidence="1" key="1">
    <citation type="submission" date="2022-09" db="EMBL/GenBank/DDBJ databases">
        <title>Eubacterium sp. LFL-14 isolated from human feces.</title>
        <authorList>
            <person name="Liu F."/>
        </authorList>
    </citation>
    <scope>NUCLEOTIDE SEQUENCE</scope>
    <source>
        <strain evidence="1">LFL-14</strain>
    </source>
</reference>
<evidence type="ECO:0008006" key="3">
    <source>
        <dbReference type="Google" id="ProtNLM"/>
    </source>
</evidence>
<evidence type="ECO:0000313" key="2">
    <source>
        <dbReference type="Proteomes" id="UP001431199"/>
    </source>
</evidence>
<organism evidence="1 2">
    <name type="scientific">Eubacterium album</name>
    <dbReference type="NCBI Taxonomy" id="2978477"/>
    <lineage>
        <taxon>Bacteria</taxon>
        <taxon>Bacillati</taxon>
        <taxon>Bacillota</taxon>
        <taxon>Clostridia</taxon>
        <taxon>Eubacteriales</taxon>
        <taxon>Eubacteriaceae</taxon>
        <taxon>Eubacterium</taxon>
    </lineage>
</organism>
<proteinExistence type="predicted"/>
<dbReference type="EMBL" id="JAODBU010000003">
    <property type="protein sequence ID" value="MCT7398267.1"/>
    <property type="molecule type" value="Genomic_DNA"/>
</dbReference>
<accession>A0ABT2M0U1</accession>
<evidence type="ECO:0000313" key="1">
    <source>
        <dbReference type="EMBL" id="MCT7398267.1"/>
    </source>
</evidence>
<keyword evidence="2" id="KW-1185">Reference proteome</keyword>
<gene>
    <name evidence="1" type="ORF">N5B56_04080</name>
</gene>
<dbReference type="Proteomes" id="UP001431199">
    <property type="component" value="Unassembled WGS sequence"/>
</dbReference>